<dbReference type="NCBIfam" id="NF004147">
    <property type="entry name" value="PRK05621.2-1"/>
    <property type="match status" value="1"/>
</dbReference>
<dbReference type="Gene3D" id="1.10.287.80">
    <property type="entry name" value="ATP synthase, gamma subunit, helix hairpin domain"/>
    <property type="match status" value="1"/>
</dbReference>
<name>A0A430ABC3_9ENTE</name>
<dbReference type="InterPro" id="IPR023632">
    <property type="entry name" value="ATP_synth_F1_gsu_CS"/>
</dbReference>
<dbReference type="InterPro" id="IPR035968">
    <property type="entry name" value="ATP_synth_F1_ATPase_gsu"/>
</dbReference>
<keyword evidence="10 11" id="KW-0066">ATP synthesis</keyword>
<dbReference type="PROSITE" id="PS00153">
    <property type="entry name" value="ATPASE_GAMMA"/>
    <property type="match status" value="1"/>
</dbReference>
<protein>
    <recommendedName>
        <fullName evidence="11">ATP synthase gamma chain</fullName>
    </recommendedName>
    <alternativeName>
        <fullName evidence="11">ATP synthase F1 sector gamma subunit</fullName>
    </alternativeName>
    <alternativeName>
        <fullName evidence="11">F-ATPase gamma subunit</fullName>
    </alternativeName>
</protein>
<evidence type="ECO:0000256" key="11">
    <source>
        <dbReference type="HAMAP-Rule" id="MF_00815"/>
    </source>
</evidence>
<dbReference type="NCBIfam" id="TIGR01146">
    <property type="entry name" value="ATPsyn_F1gamma"/>
    <property type="match status" value="1"/>
</dbReference>
<dbReference type="PANTHER" id="PTHR11693:SF22">
    <property type="entry name" value="ATP SYNTHASE SUBUNIT GAMMA, MITOCHONDRIAL"/>
    <property type="match status" value="1"/>
</dbReference>
<comment type="similarity">
    <text evidence="3 11">Belongs to the ATPase gamma chain family.</text>
</comment>
<evidence type="ECO:0000256" key="7">
    <source>
        <dbReference type="ARBA" id="ARBA00023065"/>
    </source>
</evidence>
<comment type="function">
    <text evidence="1 11">Produces ATP from ADP in the presence of a proton gradient across the membrane. The gamma chain is believed to be important in regulating ATPase activity and the flow of protons through the CF(0) complex.</text>
</comment>
<keyword evidence="6 11" id="KW-0375">Hydrogen ion transport</keyword>
<dbReference type="CDD" id="cd12151">
    <property type="entry name" value="F1-ATPase_gamma"/>
    <property type="match status" value="1"/>
</dbReference>
<evidence type="ECO:0000256" key="9">
    <source>
        <dbReference type="ARBA" id="ARBA00023196"/>
    </source>
</evidence>
<gene>
    <name evidence="11" type="primary">atpG</name>
    <name evidence="12" type="ORF">CBF31_00505</name>
</gene>
<dbReference type="Pfam" id="PF00231">
    <property type="entry name" value="ATP-synt"/>
    <property type="match status" value="1"/>
</dbReference>
<dbReference type="InterPro" id="IPR000131">
    <property type="entry name" value="ATP_synth_F1_gsu"/>
</dbReference>
<dbReference type="AlphaFoldDB" id="A0A430ABC3"/>
<dbReference type="HAMAP" id="MF_00815">
    <property type="entry name" value="ATP_synth_gamma_bact"/>
    <property type="match status" value="1"/>
</dbReference>
<dbReference type="PRINTS" id="PR00126">
    <property type="entry name" value="ATPASEGAMMA"/>
</dbReference>
<dbReference type="GO" id="GO:0005524">
    <property type="term" value="F:ATP binding"/>
    <property type="evidence" value="ECO:0007669"/>
    <property type="project" value="UniProtKB-UniRule"/>
</dbReference>
<evidence type="ECO:0000256" key="2">
    <source>
        <dbReference type="ARBA" id="ARBA00004170"/>
    </source>
</evidence>
<evidence type="ECO:0000256" key="8">
    <source>
        <dbReference type="ARBA" id="ARBA00023136"/>
    </source>
</evidence>
<reference evidence="12 13" key="1">
    <citation type="submission" date="2017-05" db="EMBL/GenBank/DDBJ databases">
        <title>Vagococcus spp. assemblies.</title>
        <authorList>
            <person name="Gulvik C.A."/>
        </authorList>
    </citation>
    <scope>NUCLEOTIDE SEQUENCE [LARGE SCALE GENOMIC DNA]</scope>
    <source>
        <strain evidence="12 13">CCUG 41755</strain>
    </source>
</reference>
<sequence>MAESLIEIKRKIASTKKTSQITSAMQMVSGSKLNKSESSSRNFQRYSTKIREMVTHLAATQLETLENDFASGGSDDLNPDDYHSMLLSRPVKKTGYIVITADKGLAGGYNSSVIKQTLAMLSEDHESDDEYVMMAIGSAGAEFFKTRGMTIAYELRGLSDHPTFDEVRKIVKAAVQMYDNHVFDELYVCYNHHVNSLSSQFRAEKMLPVSDLDSSEAKTYELEYILEPNADAILDKLLPQYAESLIYGSILDAKTAEHAARMTAMKSATDNAKTIIDDLTISYNRARQAAITQEITEIVGGAAALE</sequence>
<dbReference type="GO" id="GO:0045259">
    <property type="term" value="C:proton-transporting ATP synthase complex"/>
    <property type="evidence" value="ECO:0007669"/>
    <property type="project" value="UniProtKB-KW"/>
</dbReference>
<dbReference type="PANTHER" id="PTHR11693">
    <property type="entry name" value="ATP SYNTHASE GAMMA CHAIN"/>
    <property type="match status" value="1"/>
</dbReference>
<keyword evidence="9 11" id="KW-0139">CF(1)</keyword>
<evidence type="ECO:0000313" key="12">
    <source>
        <dbReference type="EMBL" id="RSU04535.1"/>
    </source>
</evidence>
<dbReference type="EMBL" id="NGJY01000001">
    <property type="protein sequence ID" value="RSU04535.1"/>
    <property type="molecule type" value="Genomic_DNA"/>
</dbReference>
<keyword evidence="13" id="KW-1185">Reference proteome</keyword>
<keyword evidence="5 11" id="KW-1003">Cell membrane</keyword>
<dbReference type="GO" id="GO:0005886">
    <property type="term" value="C:plasma membrane"/>
    <property type="evidence" value="ECO:0007669"/>
    <property type="project" value="UniProtKB-SubCell"/>
</dbReference>
<comment type="caution">
    <text evidence="12">The sequence shown here is derived from an EMBL/GenBank/DDBJ whole genome shotgun (WGS) entry which is preliminary data.</text>
</comment>
<dbReference type="Gene3D" id="3.40.1380.10">
    <property type="match status" value="1"/>
</dbReference>
<comment type="subunit">
    <text evidence="11">F-type ATPases have 2 components, CF(1) - the catalytic core - and CF(0) - the membrane proton channel. CF(1) has five subunits: alpha(3), beta(3), gamma(1), delta(1), epsilon(1). CF(0) has three main subunits: a, b and c.</text>
</comment>
<keyword evidence="7 11" id="KW-0406">Ion transport</keyword>
<comment type="subcellular location">
    <subcellularLocation>
        <location evidence="11">Cell membrane</location>
        <topology evidence="11">Peripheral membrane protein</topology>
    </subcellularLocation>
    <subcellularLocation>
        <location evidence="2">Membrane</location>
        <topology evidence="2">Peripheral membrane protein</topology>
    </subcellularLocation>
</comment>
<evidence type="ECO:0000256" key="3">
    <source>
        <dbReference type="ARBA" id="ARBA00007681"/>
    </source>
</evidence>
<keyword evidence="4 11" id="KW-0813">Transport</keyword>
<organism evidence="12 13">
    <name type="scientific">Vagococcus fessus</name>
    <dbReference type="NCBI Taxonomy" id="120370"/>
    <lineage>
        <taxon>Bacteria</taxon>
        <taxon>Bacillati</taxon>
        <taxon>Bacillota</taxon>
        <taxon>Bacilli</taxon>
        <taxon>Lactobacillales</taxon>
        <taxon>Enterococcaceae</taxon>
        <taxon>Vagococcus</taxon>
    </lineage>
</organism>
<dbReference type="GO" id="GO:0042777">
    <property type="term" value="P:proton motive force-driven plasma membrane ATP synthesis"/>
    <property type="evidence" value="ECO:0007669"/>
    <property type="project" value="UniProtKB-UniRule"/>
</dbReference>
<dbReference type="SUPFAM" id="SSF52943">
    <property type="entry name" value="ATP synthase (F1-ATPase), gamma subunit"/>
    <property type="match status" value="1"/>
</dbReference>
<evidence type="ECO:0000256" key="5">
    <source>
        <dbReference type="ARBA" id="ARBA00022475"/>
    </source>
</evidence>
<evidence type="ECO:0000256" key="10">
    <source>
        <dbReference type="ARBA" id="ARBA00023310"/>
    </source>
</evidence>
<evidence type="ECO:0000256" key="4">
    <source>
        <dbReference type="ARBA" id="ARBA00022448"/>
    </source>
</evidence>
<evidence type="ECO:0000313" key="13">
    <source>
        <dbReference type="Proteomes" id="UP000287101"/>
    </source>
</evidence>
<proteinExistence type="inferred from homology"/>
<dbReference type="Proteomes" id="UP000287101">
    <property type="component" value="Unassembled WGS sequence"/>
</dbReference>
<evidence type="ECO:0000256" key="1">
    <source>
        <dbReference type="ARBA" id="ARBA00003456"/>
    </source>
</evidence>
<dbReference type="RefSeq" id="WP_126829891.1">
    <property type="nucleotide sequence ID" value="NZ_CBCRYB010000006.1"/>
</dbReference>
<dbReference type="OrthoDB" id="9812769at2"/>
<accession>A0A430ABC3</accession>
<keyword evidence="8 11" id="KW-0472">Membrane</keyword>
<evidence type="ECO:0000256" key="6">
    <source>
        <dbReference type="ARBA" id="ARBA00022781"/>
    </source>
</evidence>
<dbReference type="GO" id="GO:0046933">
    <property type="term" value="F:proton-transporting ATP synthase activity, rotational mechanism"/>
    <property type="evidence" value="ECO:0007669"/>
    <property type="project" value="UniProtKB-UniRule"/>
</dbReference>